<name>A0A2N5CIT1_9BURK</name>
<dbReference type="STRING" id="82633.GCA_000974605_01315"/>
<comment type="subcellular location">
    <subcellularLocation>
        <location evidence="1">Membrane</location>
        <topology evidence="1">Multi-pass membrane protein</topology>
    </subcellularLocation>
</comment>
<dbReference type="NCBIfam" id="NF033827">
    <property type="entry name" value="CDF_efflux_DmeF"/>
    <property type="match status" value="1"/>
</dbReference>
<gene>
    <name evidence="10" type="ORF">CYJ10_02110</name>
</gene>
<keyword evidence="6 8" id="KW-0472">Membrane</keyword>
<dbReference type="InterPro" id="IPR045316">
    <property type="entry name" value="Msc2-like"/>
</dbReference>
<dbReference type="GO" id="GO:0016020">
    <property type="term" value="C:membrane"/>
    <property type="evidence" value="ECO:0007669"/>
    <property type="project" value="UniProtKB-SubCell"/>
</dbReference>
<reference evidence="10 11" key="1">
    <citation type="submission" date="2017-12" db="EMBL/GenBank/DDBJ databases">
        <title>Genome sequence of the active heterotrophic nitrifier-denitrifier, Cupriavidus pauculus UM1.</title>
        <authorList>
            <person name="Putonti C."/>
            <person name="Castignetti D."/>
        </authorList>
    </citation>
    <scope>NUCLEOTIDE SEQUENCE [LARGE SCALE GENOMIC DNA]</scope>
    <source>
        <strain evidence="10 11">UM1</strain>
    </source>
</reference>
<keyword evidence="4 8" id="KW-1133">Transmembrane helix</keyword>
<dbReference type="AlphaFoldDB" id="A0A2N5CIT1"/>
<dbReference type="OrthoDB" id="271709at2"/>
<dbReference type="Pfam" id="PF01545">
    <property type="entry name" value="Cation_efflux"/>
    <property type="match status" value="1"/>
</dbReference>
<dbReference type="EMBL" id="PJRP01000001">
    <property type="protein sequence ID" value="PLQ02121.1"/>
    <property type="molecule type" value="Genomic_DNA"/>
</dbReference>
<keyword evidence="5" id="KW-0406">Ion transport</keyword>
<dbReference type="PANTHER" id="PTHR45755">
    <property type="match status" value="1"/>
</dbReference>
<evidence type="ECO:0000259" key="9">
    <source>
        <dbReference type="Pfam" id="PF01545"/>
    </source>
</evidence>
<keyword evidence="3 8" id="KW-0812">Transmembrane</keyword>
<feature type="transmembrane region" description="Helical" evidence="8">
    <location>
        <begin position="125"/>
        <end position="148"/>
    </location>
</feature>
<evidence type="ECO:0000256" key="1">
    <source>
        <dbReference type="ARBA" id="ARBA00004141"/>
    </source>
</evidence>
<evidence type="ECO:0000256" key="4">
    <source>
        <dbReference type="ARBA" id="ARBA00022989"/>
    </source>
</evidence>
<feature type="compositionally biased region" description="Basic and acidic residues" evidence="7">
    <location>
        <begin position="169"/>
        <end position="178"/>
    </location>
</feature>
<feature type="transmembrane region" description="Helical" evidence="8">
    <location>
        <begin position="28"/>
        <end position="47"/>
    </location>
</feature>
<sequence>MHTHNFSAWTHSHVFDTGNQAAERGTRLVMWITLAMMAIEIAAGLGFNSMALLADGWHMSSHAVAIGMSAFAYAAARRLAQDARFTFGTWKIEVLAAFASAVFLLGVAGLMAFGSVERLFSPAPIHYREAMAVTAIGLLVNLGCALILGGAHHGHGHDHGHDHHHGHGHDHGHDHGHQHHDINLRSAYLHVIADAATSVLAIVALAGGWWLGWNWLDPVMGLVGAVLVGRWAIGLLRQSGTVLLDREMDHPVVDEVREVLDGFAHGDGHTRVADLHVWRVGREQFACIASLVTHDATLTPQRVRQALSVHEELVHVSVEINQCDDGPATDRTKHRH</sequence>
<keyword evidence="2" id="KW-0813">Transport</keyword>
<evidence type="ECO:0000256" key="7">
    <source>
        <dbReference type="SAM" id="MobiDB-lite"/>
    </source>
</evidence>
<evidence type="ECO:0000313" key="11">
    <source>
        <dbReference type="Proteomes" id="UP000234341"/>
    </source>
</evidence>
<feature type="transmembrane region" description="Helical" evidence="8">
    <location>
        <begin position="59"/>
        <end position="80"/>
    </location>
</feature>
<dbReference type="InterPro" id="IPR027469">
    <property type="entry name" value="Cation_efflux_TMD_sf"/>
</dbReference>
<evidence type="ECO:0000256" key="8">
    <source>
        <dbReference type="SAM" id="Phobius"/>
    </source>
</evidence>
<feature type="region of interest" description="Disordered" evidence="7">
    <location>
        <begin position="156"/>
        <end position="178"/>
    </location>
</feature>
<dbReference type="PANTHER" id="PTHR45755:SF4">
    <property type="entry name" value="ZINC TRANSPORTER 7"/>
    <property type="match status" value="1"/>
</dbReference>
<evidence type="ECO:0000256" key="3">
    <source>
        <dbReference type="ARBA" id="ARBA00022692"/>
    </source>
</evidence>
<feature type="transmembrane region" description="Helical" evidence="8">
    <location>
        <begin position="218"/>
        <end position="236"/>
    </location>
</feature>
<evidence type="ECO:0000256" key="2">
    <source>
        <dbReference type="ARBA" id="ARBA00022448"/>
    </source>
</evidence>
<dbReference type="RefSeq" id="WP_101679913.1">
    <property type="nucleotide sequence ID" value="NZ_PJRP01000001.1"/>
</dbReference>
<feature type="transmembrane region" description="Helical" evidence="8">
    <location>
        <begin position="187"/>
        <end position="212"/>
    </location>
</feature>
<dbReference type="NCBIfam" id="TIGR01297">
    <property type="entry name" value="CDF"/>
    <property type="match status" value="1"/>
</dbReference>
<dbReference type="GO" id="GO:0005385">
    <property type="term" value="F:zinc ion transmembrane transporter activity"/>
    <property type="evidence" value="ECO:0007669"/>
    <property type="project" value="InterPro"/>
</dbReference>
<dbReference type="GO" id="GO:0006882">
    <property type="term" value="P:intracellular zinc ion homeostasis"/>
    <property type="evidence" value="ECO:0007669"/>
    <property type="project" value="InterPro"/>
</dbReference>
<proteinExistence type="predicted"/>
<comment type="caution">
    <text evidence="10">The sequence shown here is derived from an EMBL/GenBank/DDBJ whole genome shotgun (WGS) entry which is preliminary data.</text>
</comment>
<protein>
    <submittedName>
        <fullName evidence="10">Cation transporter</fullName>
    </submittedName>
</protein>
<feature type="compositionally biased region" description="Basic residues" evidence="7">
    <location>
        <begin position="156"/>
        <end position="168"/>
    </location>
</feature>
<dbReference type="Proteomes" id="UP000234341">
    <property type="component" value="Unassembled WGS sequence"/>
</dbReference>
<dbReference type="InterPro" id="IPR002524">
    <property type="entry name" value="Cation_efflux"/>
</dbReference>
<feature type="transmembrane region" description="Helical" evidence="8">
    <location>
        <begin position="92"/>
        <end position="113"/>
    </location>
</feature>
<evidence type="ECO:0000256" key="6">
    <source>
        <dbReference type="ARBA" id="ARBA00023136"/>
    </source>
</evidence>
<organism evidence="10 11">
    <name type="scientific">Cupriavidus pauculus</name>
    <dbReference type="NCBI Taxonomy" id="82633"/>
    <lineage>
        <taxon>Bacteria</taxon>
        <taxon>Pseudomonadati</taxon>
        <taxon>Pseudomonadota</taxon>
        <taxon>Betaproteobacteria</taxon>
        <taxon>Burkholderiales</taxon>
        <taxon>Burkholderiaceae</taxon>
        <taxon>Cupriavidus</taxon>
    </lineage>
</organism>
<dbReference type="SUPFAM" id="SSF161111">
    <property type="entry name" value="Cation efflux protein transmembrane domain-like"/>
    <property type="match status" value="1"/>
</dbReference>
<evidence type="ECO:0000256" key="5">
    <source>
        <dbReference type="ARBA" id="ARBA00023065"/>
    </source>
</evidence>
<dbReference type="InterPro" id="IPR058533">
    <property type="entry name" value="Cation_efflux_TM"/>
</dbReference>
<dbReference type="Gene3D" id="1.20.1510.10">
    <property type="entry name" value="Cation efflux protein transmembrane domain"/>
    <property type="match status" value="1"/>
</dbReference>
<feature type="domain" description="Cation efflux protein transmembrane" evidence="9">
    <location>
        <begin position="29"/>
        <end position="244"/>
    </location>
</feature>
<evidence type="ECO:0000313" key="10">
    <source>
        <dbReference type="EMBL" id="PLQ02121.1"/>
    </source>
</evidence>
<accession>A0A2N5CIT1</accession>